<dbReference type="SMART" id="SM00320">
    <property type="entry name" value="WD40"/>
    <property type="match status" value="2"/>
</dbReference>
<proteinExistence type="predicted"/>
<dbReference type="PROSITE" id="PS50082">
    <property type="entry name" value="WD_REPEATS_2"/>
    <property type="match status" value="1"/>
</dbReference>
<accession>A0ABN9RY99</accession>
<dbReference type="PANTHER" id="PTHR15653:SF0">
    <property type="entry name" value="CONNECTOR OF KINASE TO AP-1, ISOFORM E"/>
    <property type="match status" value="1"/>
</dbReference>
<reference evidence="2" key="1">
    <citation type="submission" date="2023-10" db="EMBL/GenBank/DDBJ databases">
        <authorList>
            <person name="Chen Y."/>
            <person name="Shah S."/>
            <person name="Dougan E. K."/>
            <person name="Thang M."/>
            <person name="Chan C."/>
        </authorList>
    </citation>
    <scope>NUCLEOTIDE SEQUENCE [LARGE SCALE GENOMIC DNA]</scope>
</reference>
<keyword evidence="3" id="KW-1185">Reference proteome</keyword>
<dbReference type="InterPro" id="IPR001680">
    <property type="entry name" value="WD40_rpt"/>
</dbReference>
<dbReference type="Pfam" id="PF00400">
    <property type="entry name" value="WD40"/>
    <property type="match status" value="1"/>
</dbReference>
<dbReference type="InterPro" id="IPR015943">
    <property type="entry name" value="WD40/YVTN_repeat-like_dom_sf"/>
</dbReference>
<name>A0ABN9RY99_9DINO</name>
<dbReference type="PANTHER" id="PTHR15653">
    <property type="entry name" value="STRIATIN"/>
    <property type="match status" value="1"/>
</dbReference>
<comment type="caution">
    <text evidence="2">The sequence shown here is derived from an EMBL/GenBank/DDBJ whole genome shotgun (WGS) entry which is preliminary data.</text>
</comment>
<evidence type="ECO:0000313" key="3">
    <source>
        <dbReference type="Proteomes" id="UP001189429"/>
    </source>
</evidence>
<dbReference type="Proteomes" id="UP001189429">
    <property type="component" value="Unassembled WGS sequence"/>
</dbReference>
<protein>
    <recommendedName>
        <fullName evidence="4">Pre-mRNA-processing factor 19</fullName>
    </recommendedName>
</protein>
<organism evidence="2 3">
    <name type="scientific">Prorocentrum cordatum</name>
    <dbReference type="NCBI Taxonomy" id="2364126"/>
    <lineage>
        <taxon>Eukaryota</taxon>
        <taxon>Sar</taxon>
        <taxon>Alveolata</taxon>
        <taxon>Dinophyceae</taxon>
        <taxon>Prorocentrales</taxon>
        <taxon>Prorocentraceae</taxon>
        <taxon>Prorocentrum</taxon>
    </lineage>
</organism>
<evidence type="ECO:0000313" key="2">
    <source>
        <dbReference type="EMBL" id="CAK0823458.1"/>
    </source>
</evidence>
<sequence>MLELAPASAGAAASGGRPLPSVASACCHQVMELAVTGHVDGSAWLIDLAAGRIAGGLECHPDAITSVSMDQGTGFYLATGCHDGVVRTFDLRTRRCCRSLQVGGFKYDEAVHCVHLGRVLAAACADGSVEVFGPGE</sequence>
<dbReference type="InterPro" id="IPR051488">
    <property type="entry name" value="WD_repeat_striatin"/>
</dbReference>
<dbReference type="EMBL" id="CAUYUJ010008280">
    <property type="protein sequence ID" value="CAK0823458.1"/>
    <property type="molecule type" value="Genomic_DNA"/>
</dbReference>
<evidence type="ECO:0000256" key="1">
    <source>
        <dbReference type="PROSITE-ProRule" id="PRU00221"/>
    </source>
</evidence>
<gene>
    <name evidence="2" type="ORF">PCOR1329_LOCUS24158</name>
</gene>
<feature type="repeat" description="WD" evidence="1">
    <location>
        <begin position="57"/>
        <end position="99"/>
    </location>
</feature>
<dbReference type="Gene3D" id="2.130.10.10">
    <property type="entry name" value="YVTN repeat-like/Quinoprotein amine dehydrogenase"/>
    <property type="match status" value="1"/>
</dbReference>
<dbReference type="InterPro" id="IPR036322">
    <property type="entry name" value="WD40_repeat_dom_sf"/>
</dbReference>
<dbReference type="SUPFAM" id="SSF50978">
    <property type="entry name" value="WD40 repeat-like"/>
    <property type="match status" value="1"/>
</dbReference>
<evidence type="ECO:0008006" key="4">
    <source>
        <dbReference type="Google" id="ProtNLM"/>
    </source>
</evidence>
<keyword evidence="1" id="KW-0853">WD repeat</keyword>